<evidence type="ECO:0000313" key="1">
    <source>
        <dbReference type="EMBL" id="CAD7590252.1"/>
    </source>
</evidence>
<sequence>MASGSLQKAVLYACQGMVTMSIKTCFHDSGHAVRGVRLTKDWITRDGEIRNIEKRGASLSTKEHNNFISTPKKKLCLLKAQKLLVLFEINVAPLFGLTNFRPNRGKDQNCALSFGDAVCGTGIRYSLLPRSAMSCNLNIIGMRLKPEFHHTTVPCITAKSPGNRKGLRQLEHKTGKYRKKGYDNCSTLWGTGVYHDNRGSAIQTRSGVMSILDPFDSTGALESASAA</sequence>
<reference evidence="1" key="1">
    <citation type="submission" date="2020-11" db="EMBL/GenBank/DDBJ databases">
        <authorList>
            <person name="Tran Van P."/>
        </authorList>
    </citation>
    <scope>NUCLEOTIDE SEQUENCE</scope>
</reference>
<gene>
    <name evidence="1" type="ORF">TGEB3V08_LOCUS4089</name>
</gene>
<protein>
    <submittedName>
        <fullName evidence="1">Uncharacterized protein</fullName>
    </submittedName>
</protein>
<dbReference type="AlphaFoldDB" id="A0A7R9JV94"/>
<organism evidence="1">
    <name type="scientific">Timema genevievae</name>
    <name type="common">Walking stick</name>
    <dbReference type="NCBI Taxonomy" id="629358"/>
    <lineage>
        <taxon>Eukaryota</taxon>
        <taxon>Metazoa</taxon>
        <taxon>Ecdysozoa</taxon>
        <taxon>Arthropoda</taxon>
        <taxon>Hexapoda</taxon>
        <taxon>Insecta</taxon>
        <taxon>Pterygota</taxon>
        <taxon>Neoptera</taxon>
        <taxon>Polyneoptera</taxon>
        <taxon>Phasmatodea</taxon>
        <taxon>Timematodea</taxon>
        <taxon>Timematoidea</taxon>
        <taxon>Timematidae</taxon>
        <taxon>Timema</taxon>
    </lineage>
</organism>
<name>A0A7R9JV94_TIMGE</name>
<proteinExistence type="predicted"/>
<accession>A0A7R9JV94</accession>
<dbReference type="EMBL" id="OE840387">
    <property type="protein sequence ID" value="CAD7590252.1"/>
    <property type="molecule type" value="Genomic_DNA"/>
</dbReference>